<sequence>MGKLKDNLINARPTKKMNKNKIKKDRDNKKDREMIDELESVFGEKIKYNCLNCMRNMYDKIISNNINHGYISDDELICQSKRITREG</sequence>
<accession>A0A6C0H699</accession>
<name>A0A6C0H699_9ZZZZ</name>
<evidence type="ECO:0000256" key="1">
    <source>
        <dbReference type="SAM" id="MobiDB-lite"/>
    </source>
</evidence>
<dbReference type="AlphaFoldDB" id="A0A6C0H699"/>
<evidence type="ECO:0000313" key="2">
    <source>
        <dbReference type="EMBL" id="QHT75910.1"/>
    </source>
</evidence>
<proteinExistence type="predicted"/>
<organism evidence="2">
    <name type="scientific">viral metagenome</name>
    <dbReference type="NCBI Taxonomy" id="1070528"/>
    <lineage>
        <taxon>unclassified sequences</taxon>
        <taxon>metagenomes</taxon>
        <taxon>organismal metagenomes</taxon>
    </lineage>
</organism>
<feature type="region of interest" description="Disordered" evidence="1">
    <location>
        <begin position="1"/>
        <end position="29"/>
    </location>
</feature>
<protein>
    <submittedName>
        <fullName evidence="2">Uncharacterized protein</fullName>
    </submittedName>
</protein>
<feature type="compositionally biased region" description="Basic residues" evidence="1">
    <location>
        <begin position="13"/>
        <end position="23"/>
    </location>
</feature>
<dbReference type="EMBL" id="MN739884">
    <property type="protein sequence ID" value="QHT75910.1"/>
    <property type="molecule type" value="Genomic_DNA"/>
</dbReference>
<reference evidence="2" key="1">
    <citation type="journal article" date="2020" name="Nature">
        <title>Giant virus diversity and host interactions through global metagenomics.</title>
        <authorList>
            <person name="Schulz F."/>
            <person name="Roux S."/>
            <person name="Paez-Espino D."/>
            <person name="Jungbluth S."/>
            <person name="Walsh D.A."/>
            <person name="Denef V.J."/>
            <person name="McMahon K.D."/>
            <person name="Konstantinidis K.T."/>
            <person name="Eloe-Fadrosh E.A."/>
            <person name="Kyrpides N.C."/>
            <person name="Woyke T."/>
        </authorList>
    </citation>
    <scope>NUCLEOTIDE SEQUENCE</scope>
    <source>
        <strain evidence="2">GVMAG-M-3300023179-71</strain>
    </source>
</reference>